<name>W9RZJ0_9ROSA</name>
<evidence type="ECO:0000256" key="1">
    <source>
        <dbReference type="ARBA" id="ARBA00010617"/>
    </source>
</evidence>
<dbReference type="GO" id="GO:0020037">
    <property type="term" value="F:heme binding"/>
    <property type="evidence" value="ECO:0007669"/>
    <property type="project" value="InterPro"/>
</dbReference>
<evidence type="ECO:0000256" key="6">
    <source>
        <dbReference type="ARBA" id="ARBA00023033"/>
    </source>
</evidence>
<dbReference type="Gene3D" id="1.10.630.10">
    <property type="entry name" value="Cytochrome P450"/>
    <property type="match status" value="1"/>
</dbReference>
<dbReference type="GO" id="GO:0005506">
    <property type="term" value="F:iron ion binding"/>
    <property type="evidence" value="ECO:0007669"/>
    <property type="project" value="InterPro"/>
</dbReference>
<feature type="region of interest" description="Disordered" evidence="8">
    <location>
        <begin position="239"/>
        <end position="278"/>
    </location>
</feature>
<feature type="domain" description="E3 ubiquitin-protein ligase APD1-4 middle" evidence="11">
    <location>
        <begin position="124"/>
        <end position="173"/>
    </location>
</feature>
<dbReference type="Proteomes" id="UP000030645">
    <property type="component" value="Unassembled WGS sequence"/>
</dbReference>
<feature type="transmembrane region" description="Helical" evidence="9">
    <location>
        <begin position="288"/>
        <end position="308"/>
    </location>
</feature>
<evidence type="ECO:0000256" key="5">
    <source>
        <dbReference type="ARBA" id="ARBA00023004"/>
    </source>
</evidence>
<evidence type="ECO:0000256" key="4">
    <source>
        <dbReference type="ARBA" id="ARBA00023002"/>
    </source>
</evidence>
<keyword evidence="13" id="KW-1185">Reference proteome</keyword>
<keyword evidence="9" id="KW-1133">Transmembrane helix</keyword>
<evidence type="ECO:0000256" key="2">
    <source>
        <dbReference type="ARBA" id="ARBA00022617"/>
    </source>
</evidence>
<dbReference type="GO" id="GO:0004497">
    <property type="term" value="F:monooxygenase activity"/>
    <property type="evidence" value="ECO:0007669"/>
    <property type="project" value="UniProtKB-KW"/>
</dbReference>
<dbReference type="STRING" id="981085.W9RZJ0"/>
<dbReference type="eggNOG" id="KOG0156">
    <property type="taxonomic scope" value="Eukaryota"/>
</dbReference>
<protein>
    <submittedName>
        <fullName evidence="12">Isoflavone 2'-hydroxylase</fullName>
    </submittedName>
</protein>
<evidence type="ECO:0000256" key="3">
    <source>
        <dbReference type="ARBA" id="ARBA00022723"/>
    </source>
</evidence>
<dbReference type="InterPro" id="IPR001128">
    <property type="entry name" value="Cyt_P450"/>
</dbReference>
<dbReference type="InterPro" id="IPR032010">
    <property type="entry name" value="APD1-4_M"/>
</dbReference>
<dbReference type="SUPFAM" id="SSF48264">
    <property type="entry name" value="Cytochrome P450"/>
    <property type="match status" value="1"/>
</dbReference>
<dbReference type="GO" id="GO:0016705">
    <property type="term" value="F:oxidoreductase activity, acting on paired donors, with incorporation or reduction of molecular oxygen"/>
    <property type="evidence" value="ECO:0007669"/>
    <property type="project" value="InterPro"/>
</dbReference>
<dbReference type="InterPro" id="IPR032008">
    <property type="entry name" value="APD1-4_N"/>
</dbReference>
<keyword evidence="4" id="KW-0560">Oxidoreductase</keyword>
<dbReference type="PANTHER" id="PTHR47947">
    <property type="entry name" value="CYTOCHROME P450 82C3-RELATED"/>
    <property type="match status" value="1"/>
</dbReference>
<evidence type="ECO:0000259" key="10">
    <source>
        <dbReference type="Pfam" id="PF16040"/>
    </source>
</evidence>
<reference evidence="13" key="1">
    <citation type="submission" date="2013-01" db="EMBL/GenBank/DDBJ databases">
        <title>Draft Genome Sequence of a Mulberry Tree, Morus notabilis C.K. Schneid.</title>
        <authorList>
            <person name="He N."/>
            <person name="Zhao S."/>
        </authorList>
    </citation>
    <scope>NUCLEOTIDE SEQUENCE</scope>
</reference>
<evidence type="ECO:0000256" key="7">
    <source>
        <dbReference type="PIRSR" id="PIRSR602401-1"/>
    </source>
</evidence>
<feature type="domain" description="E3 ubiquitin-protein ligase APD1-4 N-terminal" evidence="10">
    <location>
        <begin position="34"/>
        <end position="98"/>
    </location>
</feature>
<gene>
    <name evidence="12" type="ORF">L484_010248</name>
</gene>
<dbReference type="Pfam" id="PF16041">
    <property type="entry name" value="APD1-4_M"/>
    <property type="match status" value="1"/>
</dbReference>
<dbReference type="InterPro" id="IPR002401">
    <property type="entry name" value="Cyt_P450_E_grp-I"/>
</dbReference>
<dbReference type="PRINTS" id="PR00463">
    <property type="entry name" value="EP450I"/>
</dbReference>
<dbReference type="PANTHER" id="PTHR47947:SF24">
    <property type="entry name" value="ISOFLAVONE 2'-HYDROXYLASE-LIKE"/>
    <property type="match status" value="1"/>
</dbReference>
<keyword evidence="9" id="KW-0812">Transmembrane</keyword>
<keyword evidence="6" id="KW-0503">Monooxygenase</keyword>
<dbReference type="PRINTS" id="PR00385">
    <property type="entry name" value="P450"/>
</dbReference>
<dbReference type="CDD" id="cd20653">
    <property type="entry name" value="CYP81"/>
    <property type="match status" value="1"/>
</dbReference>
<comment type="cofactor">
    <cofactor evidence="7">
        <name>heme</name>
        <dbReference type="ChEBI" id="CHEBI:30413"/>
    </cofactor>
</comment>
<evidence type="ECO:0000313" key="13">
    <source>
        <dbReference type="Proteomes" id="UP000030645"/>
    </source>
</evidence>
<accession>W9RZJ0</accession>
<keyword evidence="9" id="KW-0472">Membrane</keyword>
<dbReference type="FunFam" id="1.10.630.10:FF:000081">
    <property type="entry name" value="Cytochrome P450 CYP81N5"/>
    <property type="match status" value="1"/>
</dbReference>
<evidence type="ECO:0000256" key="9">
    <source>
        <dbReference type="SAM" id="Phobius"/>
    </source>
</evidence>
<dbReference type="Pfam" id="PF16040">
    <property type="entry name" value="APD1-4_N"/>
    <property type="match status" value="1"/>
</dbReference>
<feature type="binding site" description="axial binding residue" evidence="7">
    <location>
        <position position="728"/>
    </location>
    <ligand>
        <name>heme</name>
        <dbReference type="ChEBI" id="CHEBI:30413"/>
    </ligand>
    <ligandPart>
        <name>Fe</name>
        <dbReference type="ChEBI" id="CHEBI:18248"/>
    </ligandPart>
</feature>
<keyword evidence="3 7" id="KW-0479">Metal-binding</keyword>
<evidence type="ECO:0000313" key="12">
    <source>
        <dbReference type="EMBL" id="EXC04825.1"/>
    </source>
</evidence>
<sequence length="791" mass="89840">MVLGPSSSRLVKASSVFVEKVQLRDEDKNRAFLFSSSEKPELSIETNWSVSSYLIIGPYSRKRFSLWLNRGSQINLRLEAQSSTLNQLEAVVVKGEQKYEILLPKLRTTLNLLTLNEPIKGTEVEYAIEEDDRYRLEIINSNSRSVITMLNVNVSSKKYDITKAKNNCSTTKGNLDDWYLELSFVARVVAYIAILGLIVLFIFLMLKYLGACDSVPESYVEQTAVQEITETHPILLEKKDGCSYGTTNHGEDEDSRDSSSSSEDLYDDHERGEQGVSDMSKAHPQIDLTMFLYLLYFLVLYAMTKHFLNKIQNLPQSPFPVLPIIGHLYLFKNPLHRCLSKLSDRYGPILFLQFGSRPVLLVSSPSAAEECLTKNDIIFANRPHLLAGKHLGNNYTNLTYASYGDHWRNLRRIATLEILSSHRVQMLSHIRADEVRSLIRQLLRSDQNQAVEMKPLFLELMLNNMLRMVAAKRYYGESVEDIEEAKKVHKIVTDGNLLGGTSNIGDFLPLPKWIFSGGDVKSLIELQKKRVSFMQSLIEERRKILTSHGSSISEEMKTKCMIDVLLYLQESDPESYSDDIIRGLMQTLITSGTDSSAGTMEWAMSLLLTNPEVLKEAQNELDHCVGHDRLVNESDLPKLSYLHCIIKETTRLYPAGPLIPHESSEECTVGGFRIPRGTILLINLWAIQQDPKLWDEPTRFKPKRFKQSEGVMRDGFKYMPFGSGRRGCPSENLAMRMLGLTLASLIQCFEWEVGSEKIDMTEKLGISLCKANSLQAKCRPRPIMANVLYRI</sequence>
<organism evidence="12 13">
    <name type="scientific">Morus notabilis</name>
    <dbReference type="NCBI Taxonomy" id="981085"/>
    <lineage>
        <taxon>Eukaryota</taxon>
        <taxon>Viridiplantae</taxon>
        <taxon>Streptophyta</taxon>
        <taxon>Embryophyta</taxon>
        <taxon>Tracheophyta</taxon>
        <taxon>Spermatophyta</taxon>
        <taxon>Magnoliopsida</taxon>
        <taxon>eudicotyledons</taxon>
        <taxon>Gunneridae</taxon>
        <taxon>Pentapetalae</taxon>
        <taxon>rosids</taxon>
        <taxon>fabids</taxon>
        <taxon>Rosales</taxon>
        <taxon>Moraceae</taxon>
        <taxon>Moreae</taxon>
        <taxon>Morus</taxon>
    </lineage>
</organism>
<feature type="transmembrane region" description="Helical" evidence="9">
    <location>
        <begin position="184"/>
        <end position="206"/>
    </location>
</feature>
<evidence type="ECO:0000256" key="8">
    <source>
        <dbReference type="SAM" id="MobiDB-lite"/>
    </source>
</evidence>
<dbReference type="InterPro" id="IPR036396">
    <property type="entry name" value="Cyt_P450_sf"/>
</dbReference>
<keyword evidence="5 7" id="KW-0408">Iron</keyword>
<dbReference type="EMBL" id="KE345511">
    <property type="protein sequence ID" value="EXC04825.1"/>
    <property type="molecule type" value="Genomic_DNA"/>
</dbReference>
<evidence type="ECO:0000259" key="11">
    <source>
        <dbReference type="Pfam" id="PF16041"/>
    </source>
</evidence>
<proteinExistence type="inferred from homology"/>
<dbReference type="InterPro" id="IPR050651">
    <property type="entry name" value="Plant_Cytochrome_P450_Monoox"/>
</dbReference>
<dbReference type="Pfam" id="PF00067">
    <property type="entry name" value="p450"/>
    <property type="match status" value="1"/>
</dbReference>
<dbReference type="AlphaFoldDB" id="W9RZJ0"/>
<comment type="similarity">
    <text evidence="1">Belongs to the cytochrome P450 family.</text>
</comment>
<keyword evidence="2 7" id="KW-0349">Heme</keyword>